<keyword evidence="2" id="KW-1185">Reference proteome</keyword>
<evidence type="ECO:0000313" key="1">
    <source>
        <dbReference type="EMBL" id="KAJ3836269.1"/>
    </source>
</evidence>
<dbReference type="AlphaFoldDB" id="A0AA38P4Q6"/>
<protein>
    <submittedName>
        <fullName evidence="1">Uncharacterized protein</fullName>
    </submittedName>
</protein>
<dbReference type="Proteomes" id="UP001163846">
    <property type="component" value="Unassembled WGS sequence"/>
</dbReference>
<organism evidence="1 2">
    <name type="scientific">Lentinula raphanica</name>
    <dbReference type="NCBI Taxonomy" id="153919"/>
    <lineage>
        <taxon>Eukaryota</taxon>
        <taxon>Fungi</taxon>
        <taxon>Dikarya</taxon>
        <taxon>Basidiomycota</taxon>
        <taxon>Agaricomycotina</taxon>
        <taxon>Agaricomycetes</taxon>
        <taxon>Agaricomycetidae</taxon>
        <taxon>Agaricales</taxon>
        <taxon>Marasmiineae</taxon>
        <taxon>Omphalotaceae</taxon>
        <taxon>Lentinula</taxon>
    </lineage>
</organism>
<dbReference type="EMBL" id="MU806334">
    <property type="protein sequence ID" value="KAJ3836269.1"/>
    <property type="molecule type" value="Genomic_DNA"/>
</dbReference>
<comment type="caution">
    <text evidence="1">The sequence shown here is derived from an EMBL/GenBank/DDBJ whole genome shotgun (WGS) entry which is preliminary data.</text>
</comment>
<evidence type="ECO:0000313" key="2">
    <source>
        <dbReference type="Proteomes" id="UP001163846"/>
    </source>
</evidence>
<proteinExistence type="predicted"/>
<gene>
    <name evidence="1" type="ORF">F5878DRAFT_270853</name>
</gene>
<reference evidence="1" key="1">
    <citation type="submission" date="2022-08" db="EMBL/GenBank/DDBJ databases">
        <authorList>
            <consortium name="DOE Joint Genome Institute"/>
            <person name="Min B."/>
            <person name="Riley R."/>
            <person name="Sierra-Patev S."/>
            <person name="Naranjo-Ortiz M."/>
            <person name="Looney B."/>
            <person name="Konkel Z."/>
            <person name="Slot J.C."/>
            <person name="Sakamoto Y."/>
            <person name="Steenwyk J.L."/>
            <person name="Rokas A."/>
            <person name="Carro J."/>
            <person name="Camarero S."/>
            <person name="Ferreira P."/>
            <person name="Molpeceres G."/>
            <person name="Ruiz-Duenas F.J."/>
            <person name="Serrano A."/>
            <person name="Henrissat B."/>
            <person name="Drula E."/>
            <person name="Hughes K.W."/>
            <person name="Mata J.L."/>
            <person name="Ishikawa N.K."/>
            <person name="Vargas-Isla R."/>
            <person name="Ushijima S."/>
            <person name="Smith C.A."/>
            <person name="Ahrendt S."/>
            <person name="Andreopoulos W."/>
            <person name="He G."/>
            <person name="Labutti K."/>
            <person name="Lipzen A."/>
            <person name="Ng V."/>
            <person name="Sandor L."/>
            <person name="Barry K."/>
            <person name="Martinez A.T."/>
            <person name="Xiao Y."/>
            <person name="Gibbons J.G."/>
            <person name="Terashima K."/>
            <person name="Hibbett D.S."/>
            <person name="Grigoriev I.V."/>
        </authorList>
    </citation>
    <scope>NUCLEOTIDE SEQUENCE</scope>
    <source>
        <strain evidence="1">TFB9207</strain>
    </source>
</reference>
<accession>A0AA38P4Q6</accession>
<sequence length="236" mass="26796">MVYIPFESLSSPSRLSRTTFLAVYLLEAFVGALPTAVQELVPREDIQTFNLRLDRHARAGNNKAEVLCLNVVELGDHICSPDSSSVTSQAPIVESIDFGLIQFASVNDRKDTFRTAQQNAAVSKLLDPWQYTDDIMDSLFLLHSIPGETMKTWEGILIEKNKLPAVKLKVMKHIHKSGRSRTGNYELHVGDSWQMPYVHSHWQTWLQKSRNQDRVLHIRPLPEQSYNDSSSGSYKT</sequence>
<name>A0AA38P4Q6_9AGAR</name>